<organism evidence="3 4">
    <name type="scientific">Ammonifex degensii (strain DSM 10501 / KC4)</name>
    <dbReference type="NCBI Taxonomy" id="429009"/>
    <lineage>
        <taxon>Bacteria</taxon>
        <taxon>Bacillati</taxon>
        <taxon>Bacillota</taxon>
        <taxon>Clostridia</taxon>
        <taxon>Thermoanaerobacterales</taxon>
        <taxon>Thermoanaerobacteraceae</taxon>
        <taxon>Ammonifex</taxon>
    </lineage>
</organism>
<dbReference type="Gene3D" id="3.30.70.2860">
    <property type="match status" value="1"/>
</dbReference>
<dbReference type="InterPro" id="IPR036653">
    <property type="entry name" value="CinA-like_C"/>
</dbReference>
<protein>
    <recommendedName>
        <fullName evidence="1">Putative competence-damage inducible protein</fullName>
    </recommendedName>
</protein>
<name>C9RBZ7_AMMDK</name>
<dbReference type="SUPFAM" id="SSF53218">
    <property type="entry name" value="Molybdenum cofactor biosynthesis proteins"/>
    <property type="match status" value="1"/>
</dbReference>
<feature type="domain" description="MoaB/Mog" evidence="2">
    <location>
        <begin position="4"/>
        <end position="171"/>
    </location>
</feature>
<dbReference type="CDD" id="cd00885">
    <property type="entry name" value="cinA"/>
    <property type="match status" value="1"/>
</dbReference>
<dbReference type="Gene3D" id="3.90.950.20">
    <property type="entry name" value="CinA-like"/>
    <property type="match status" value="1"/>
</dbReference>
<dbReference type="SMART" id="SM00852">
    <property type="entry name" value="MoCF_biosynth"/>
    <property type="match status" value="1"/>
</dbReference>
<dbReference type="InterPro" id="IPR008135">
    <property type="entry name" value="Competence-induced_CinA"/>
</dbReference>
<dbReference type="InterPro" id="IPR008136">
    <property type="entry name" value="CinA_C"/>
</dbReference>
<dbReference type="eggNOG" id="COG1058">
    <property type="taxonomic scope" value="Bacteria"/>
</dbReference>
<dbReference type="NCBIfam" id="TIGR00199">
    <property type="entry name" value="PncC_domain"/>
    <property type="match status" value="1"/>
</dbReference>
<dbReference type="PANTHER" id="PTHR13939:SF0">
    <property type="entry name" value="NMN AMIDOHYDROLASE-LIKE PROTEIN YFAY"/>
    <property type="match status" value="1"/>
</dbReference>
<evidence type="ECO:0000313" key="3">
    <source>
        <dbReference type="EMBL" id="ACX51774.1"/>
    </source>
</evidence>
<reference evidence="3 4" key="1">
    <citation type="submission" date="2009-10" db="EMBL/GenBank/DDBJ databases">
        <title>Complete sequence of chromosome of Ammonifex degensii KC4.</title>
        <authorList>
            <consortium name="US DOE Joint Genome Institute"/>
            <person name="Kerfeld C."/>
            <person name="Goodner B."/>
            <person name="Huber H."/>
            <person name="Stetter K."/>
            <person name="Lucas S."/>
            <person name="Copeland A."/>
            <person name="Lapidus A."/>
            <person name="Glavina del Rio T."/>
            <person name="Dalin E."/>
            <person name="Tice H."/>
            <person name="Bruce D."/>
            <person name="Goodwin L."/>
            <person name="Pitluck S."/>
            <person name="Saunders E."/>
            <person name="Brettin T."/>
            <person name="Detter J.C."/>
            <person name="Han C."/>
            <person name="Larimer F."/>
            <person name="Land M."/>
            <person name="Hauser L."/>
            <person name="Kyrpides N."/>
            <person name="Ovchinnikova G."/>
            <person name="Richardson P."/>
        </authorList>
    </citation>
    <scope>NUCLEOTIDE SEQUENCE [LARGE SCALE GENOMIC DNA]</scope>
    <source>
        <strain evidence="4">DSM 10501 / KC4</strain>
    </source>
</reference>
<evidence type="ECO:0000259" key="2">
    <source>
        <dbReference type="SMART" id="SM00852"/>
    </source>
</evidence>
<dbReference type="InterPro" id="IPR041424">
    <property type="entry name" value="CinA_KH"/>
</dbReference>
<dbReference type="PIRSF" id="PIRSF006728">
    <property type="entry name" value="CinA"/>
    <property type="match status" value="1"/>
</dbReference>
<dbReference type="Proteomes" id="UP000002620">
    <property type="component" value="Chromosome"/>
</dbReference>
<comment type="similarity">
    <text evidence="1">Belongs to the CinA family.</text>
</comment>
<dbReference type="RefSeq" id="WP_015738652.1">
    <property type="nucleotide sequence ID" value="NC_013385.1"/>
</dbReference>
<dbReference type="STRING" id="429009.Adeg_0626"/>
<dbReference type="Pfam" id="PF18146">
    <property type="entry name" value="CinA_KH"/>
    <property type="match status" value="1"/>
</dbReference>
<dbReference type="InterPro" id="IPR001453">
    <property type="entry name" value="MoaB/Mog_dom"/>
</dbReference>
<dbReference type="Pfam" id="PF00994">
    <property type="entry name" value="MoCF_biosynth"/>
    <property type="match status" value="1"/>
</dbReference>
<dbReference type="PANTHER" id="PTHR13939">
    <property type="entry name" value="NICOTINAMIDE-NUCLEOTIDE AMIDOHYDROLASE PNCC"/>
    <property type="match status" value="1"/>
</dbReference>
<sequence length="415" mass="44697">MKAEIIFTGTELLLGQIANTHAQYLGERLSALGIETTRQVTVGDDWEGITGALREALGRADLVIITGGLGPTEDDLTMAAVAEVLERPLVLYEQALRRIDEYFAAQGKTTPPNVVKEAYLPEGAKLLPNENGTAPGCLLEDRGKILVVLPGPPRELQPMYEKYVEPRLREKLGNEAGVLYYRVLKLTGISECATQEKLKDLAASSVNPRIGYVVKPGEVHVRISSTASTQDEARLRVEELLKKVEERVKDYVFAYDEEQIEEVVGQLLRDRGFTIGVAESCTGGLLGGRLTNVPGSSDYFLGGVIAYANEVKERVLGVPSEVLRTVGAVSSQTAQAMAEGIKRLLGTTLGVGITGIAGPGGGTPQKPVGLVYIALATPEGTEVKRFEFPGHRAAVRQGAVNGALMMVRRYLEKGI</sequence>
<dbReference type="EMBL" id="CP001785">
    <property type="protein sequence ID" value="ACX51774.1"/>
    <property type="molecule type" value="Genomic_DNA"/>
</dbReference>
<dbReference type="InterPro" id="IPR050101">
    <property type="entry name" value="CinA"/>
</dbReference>
<dbReference type="AlphaFoldDB" id="C9RBZ7"/>
<proteinExistence type="inferred from homology"/>
<evidence type="ECO:0000313" key="4">
    <source>
        <dbReference type="Proteomes" id="UP000002620"/>
    </source>
</evidence>
<dbReference type="HOGENOM" id="CLU_030805_9_3_9"/>
<evidence type="ECO:0000256" key="1">
    <source>
        <dbReference type="HAMAP-Rule" id="MF_00226"/>
    </source>
</evidence>
<dbReference type="Gene3D" id="3.40.980.10">
    <property type="entry name" value="MoaB/Mog-like domain"/>
    <property type="match status" value="1"/>
</dbReference>
<dbReference type="NCBIfam" id="TIGR00200">
    <property type="entry name" value="cinA_nterm"/>
    <property type="match status" value="1"/>
</dbReference>
<gene>
    <name evidence="1" type="primary">cinA</name>
    <name evidence="3" type="ordered locus">Adeg_0626</name>
</gene>
<dbReference type="InterPro" id="IPR036425">
    <property type="entry name" value="MoaB/Mog-like_dom_sf"/>
</dbReference>
<dbReference type="Pfam" id="PF02464">
    <property type="entry name" value="CinA"/>
    <property type="match status" value="1"/>
</dbReference>
<dbReference type="NCBIfam" id="NF001813">
    <property type="entry name" value="PRK00549.1"/>
    <property type="match status" value="1"/>
</dbReference>
<dbReference type="HAMAP" id="MF_00226_B">
    <property type="entry name" value="CinA_B"/>
    <property type="match status" value="1"/>
</dbReference>
<dbReference type="eggNOG" id="COG1546">
    <property type="taxonomic scope" value="Bacteria"/>
</dbReference>
<dbReference type="KEGG" id="adg:Adeg_0626"/>
<accession>C9RBZ7</accession>
<keyword evidence="4" id="KW-1185">Reference proteome</keyword>
<dbReference type="SUPFAM" id="SSF142433">
    <property type="entry name" value="CinA-like"/>
    <property type="match status" value="1"/>
</dbReference>